<feature type="non-terminal residue" evidence="4">
    <location>
        <position position="67"/>
    </location>
</feature>
<sequence length="67" mass="8088">MIEKPFLYFRAYLRDMRNLFKAVQHIDKDNSRFITMDELESAMNESIGITGDEARHERSYSKWIQIM</sequence>
<dbReference type="AlphaFoldDB" id="A0A3P6ADB2"/>
<dbReference type="SUPFAM" id="SSF47473">
    <property type="entry name" value="EF-hand"/>
    <property type="match status" value="1"/>
</dbReference>
<dbReference type="InterPro" id="IPR018247">
    <property type="entry name" value="EF_Hand_1_Ca_BS"/>
</dbReference>
<gene>
    <name evidence="4" type="ORF">BRAA03T14378Z</name>
    <name evidence="3" type="ORF">BRAPAZ1V2_A03P53660.2</name>
</gene>
<dbReference type="InterPro" id="IPR002048">
    <property type="entry name" value="EF_hand_dom"/>
</dbReference>
<accession>A0A3P6ADB2</accession>
<dbReference type="GO" id="GO:0005509">
    <property type="term" value="F:calcium ion binding"/>
    <property type="evidence" value="ECO:0007669"/>
    <property type="project" value="InterPro"/>
</dbReference>
<evidence type="ECO:0000256" key="1">
    <source>
        <dbReference type="ARBA" id="ARBA00022837"/>
    </source>
</evidence>
<dbReference type="PROSITE" id="PS00018">
    <property type="entry name" value="EF_HAND_1"/>
    <property type="match status" value="1"/>
</dbReference>
<dbReference type="Gene3D" id="1.10.238.10">
    <property type="entry name" value="EF-hand"/>
    <property type="match status" value="1"/>
</dbReference>
<keyword evidence="1" id="KW-0106">Calcium</keyword>
<dbReference type="PROSITE" id="PS50222">
    <property type="entry name" value="EF_HAND_2"/>
    <property type="match status" value="1"/>
</dbReference>
<dbReference type="EMBL" id="LS974619">
    <property type="protein sequence ID" value="CAG7884023.1"/>
    <property type="molecule type" value="Genomic_DNA"/>
</dbReference>
<feature type="domain" description="EF-hand" evidence="2">
    <location>
        <begin position="14"/>
        <end position="49"/>
    </location>
</feature>
<name>A0A3P6ADB2_BRACM</name>
<dbReference type="Proteomes" id="UP000694005">
    <property type="component" value="Chromosome A03"/>
</dbReference>
<dbReference type="InterPro" id="IPR011992">
    <property type="entry name" value="EF-hand-dom_pair"/>
</dbReference>
<evidence type="ECO:0000313" key="3">
    <source>
        <dbReference type="EMBL" id="CAG7884023.1"/>
    </source>
</evidence>
<reference evidence="4" key="1">
    <citation type="submission" date="2018-11" db="EMBL/GenBank/DDBJ databases">
        <authorList>
            <consortium name="Genoscope - CEA"/>
            <person name="William W."/>
        </authorList>
    </citation>
    <scope>NUCLEOTIDE SEQUENCE</scope>
</reference>
<organism evidence="4">
    <name type="scientific">Brassica campestris</name>
    <name type="common">Field mustard</name>
    <dbReference type="NCBI Taxonomy" id="3711"/>
    <lineage>
        <taxon>Eukaryota</taxon>
        <taxon>Viridiplantae</taxon>
        <taxon>Streptophyta</taxon>
        <taxon>Embryophyta</taxon>
        <taxon>Tracheophyta</taxon>
        <taxon>Spermatophyta</taxon>
        <taxon>Magnoliopsida</taxon>
        <taxon>eudicotyledons</taxon>
        <taxon>Gunneridae</taxon>
        <taxon>Pentapetalae</taxon>
        <taxon>rosids</taxon>
        <taxon>malvids</taxon>
        <taxon>Brassicales</taxon>
        <taxon>Brassicaceae</taxon>
        <taxon>Brassiceae</taxon>
        <taxon>Brassica</taxon>
    </lineage>
</organism>
<proteinExistence type="predicted"/>
<protein>
    <recommendedName>
        <fullName evidence="2">EF-hand domain-containing protein</fullName>
    </recommendedName>
</protein>
<dbReference type="EMBL" id="LR031572">
    <property type="protein sequence ID" value="VDC83160.1"/>
    <property type="molecule type" value="Genomic_DNA"/>
</dbReference>
<dbReference type="Gramene" id="A03p53660.2_BraZ1">
    <property type="protein sequence ID" value="A03p53660.2_BraZ1.CDS"/>
    <property type="gene ID" value="A03g53660.2_BraZ1"/>
</dbReference>
<evidence type="ECO:0000313" key="4">
    <source>
        <dbReference type="EMBL" id="VDC83160.1"/>
    </source>
</evidence>
<evidence type="ECO:0000259" key="2">
    <source>
        <dbReference type="PROSITE" id="PS50222"/>
    </source>
</evidence>